<dbReference type="EMBL" id="AK365980">
    <property type="protein sequence ID" value="BAJ97183.1"/>
    <property type="molecule type" value="mRNA"/>
</dbReference>
<dbReference type="AlphaFoldDB" id="F2DQ12"/>
<dbReference type="InterPro" id="IPR001810">
    <property type="entry name" value="F-box_dom"/>
</dbReference>
<feature type="domain" description="F-box" evidence="1">
    <location>
        <begin position="41"/>
        <end position="87"/>
    </location>
</feature>
<dbReference type="InterPro" id="IPR036047">
    <property type="entry name" value="F-box-like_dom_sf"/>
</dbReference>
<dbReference type="PANTHER" id="PTHR32278">
    <property type="entry name" value="F-BOX DOMAIN-CONTAINING PROTEIN"/>
    <property type="match status" value="1"/>
</dbReference>
<dbReference type="Pfam" id="PF12937">
    <property type="entry name" value="F-box-like"/>
    <property type="match status" value="1"/>
</dbReference>
<dbReference type="SUPFAM" id="SSF81383">
    <property type="entry name" value="F-box domain"/>
    <property type="match status" value="1"/>
</dbReference>
<dbReference type="Gene3D" id="1.20.1280.50">
    <property type="match status" value="1"/>
</dbReference>
<dbReference type="InterPro" id="IPR025886">
    <property type="entry name" value="PP2-like"/>
</dbReference>
<evidence type="ECO:0000313" key="2">
    <source>
        <dbReference type="EMBL" id="BAJ97183.1"/>
    </source>
</evidence>
<dbReference type="CDD" id="cd22162">
    <property type="entry name" value="F-box_AtSKIP3-like"/>
    <property type="match status" value="1"/>
</dbReference>
<sequence length="303" mass="34059">MDPFPVWSGYGPAPSDCRRYLRASPGAFPSGIQEIGFDRANDEIGRLPEELLSAVLAKTTARDASRAAAVSQPFRAAADSDAVWTCFVPALTDEELEAPAPRSKKELFFLLLERPVLLQDGLMAMWLDRETLAKCYMLSARKLFIASGDMPQHWSWIPLSDSRLSQGAQLIRVTWFEIQGQIHRTMLSPNSTYVAYLVFKPVGDYPLSTMFGILRASVRTEEANLFHDVLLDEHWPPRRWRGCDVAERPRLRADGWKEVELGQFYNAGGEDGEVSFGLMETNQRGVKARLILHGIEIRCLKSG</sequence>
<dbReference type="PROSITE" id="PS50181">
    <property type="entry name" value="FBOX"/>
    <property type="match status" value="1"/>
</dbReference>
<name>F2DQ12_HORVV</name>
<protein>
    <submittedName>
        <fullName evidence="2">Predicted protein</fullName>
    </submittedName>
</protein>
<accession>F2DQ12</accession>
<reference evidence="2" key="1">
    <citation type="journal article" date="2011" name="Plant Physiol.">
        <title>Comprehensive sequence analysis of 24,783 barley full-length cDNAs derived from 12 clone libraries.</title>
        <authorList>
            <person name="Matsumoto T."/>
            <person name="Tanaka T."/>
            <person name="Sakai H."/>
            <person name="Amano N."/>
            <person name="Kanamori H."/>
            <person name="Kurita K."/>
            <person name="Kikuta A."/>
            <person name="Kamiya K."/>
            <person name="Yamamoto M."/>
            <person name="Ikawa H."/>
            <person name="Fujii N."/>
            <person name="Hori K."/>
            <person name="Itoh T."/>
            <person name="Sato K."/>
        </authorList>
    </citation>
    <scope>NUCLEOTIDE SEQUENCE</scope>
    <source>
        <tissue evidence="2">Shoot and root</tissue>
    </source>
</reference>
<organism evidence="2">
    <name type="scientific">Hordeum vulgare subsp. vulgare</name>
    <name type="common">Domesticated barley</name>
    <dbReference type="NCBI Taxonomy" id="112509"/>
    <lineage>
        <taxon>Eukaryota</taxon>
        <taxon>Viridiplantae</taxon>
        <taxon>Streptophyta</taxon>
        <taxon>Embryophyta</taxon>
        <taxon>Tracheophyta</taxon>
        <taxon>Spermatophyta</taxon>
        <taxon>Magnoliopsida</taxon>
        <taxon>Liliopsida</taxon>
        <taxon>Poales</taxon>
        <taxon>Poaceae</taxon>
        <taxon>BOP clade</taxon>
        <taxon>Pooideae</taxon>
        <taxon>Triticodae</taxon>
        <taxon>Triticeae</taxon>
        <taxon>Hordeinae</taxon>
        <taxon>Hordeum</taxon>
    </lineage>
</organism>
<proteinExistence type="evidence at transcript level"/>
<dbReference type="PANTHER" id="PTHR32278:SF108">
    <property type="entry name" value="F-BOX DOMAIN-CONTAINING PROTEIN"/>
    <property type="match status" value="1"/>
</dbReference>
<dbReference type="Pfam" id="PF14299">
    <property type="entry name" value="PP2"/>
    <property type="match status" value="1"/>
</dbReference>
<evidence type="ECO:0000259" key="1">
    <source>
        <dbReference type="PROSITE" id="PS50181"/>
    </source>
</evidence>